<feature type="region of interest" description="Disordered" evidence="1">
    <location>
        <begin position="101"/>
        <end position="120"/>
    </location>
</feature>
<protein>
    <submittedName>
        <fullName evidence="2">Uncharacterized protein</fullName>
    </submittedName>
</protein>
<dbReference type="EMBL" id="AGNL01041022">
    <property type="protein sequence ID" value="EJK51787.1"/>
    <property type="molecule type" value="Genomic_DNA"/>
</dbReference>
<keyword evidence="3" id="KW-1185">Reference proteome</keyword>
<comment type="caution">
    <text evidence="2">The sequence shown here is derived from an EMBL/GenBank/DDBJ whole genome shotgun (WGS) entry which is preliminary data.</text>
</comment>
<evidence type="ECO:0000313" key="2">
    <source>
        <dbReference type="EMBL" id="EJK51787.1"/>
    </source>
</evidence>
<sequence length="120" mass="12650">PDETAPHPTGAGRWRGRDDIAPPPSLLAAQLAGGHGRPRRPEGGVTPQVPKPGGRTAISPTGTPPGPVPPRRLNNDNDGTNPDVLEPMAIIIENTEKPSHINARMVSIKDDDEGKQRGRG</sequence>
<dbReference type="Proteomes" id="UP000266841">
    <property type="component" value="Unassembled WGS sequence"/>
</dbReference>
<evidence type="ECO:0000256" key="1">
    <source>
        <dbReference type="SAM" id="MobiDB-lite"/>
    </source>
</evidence>
<reference evidence="2 3" key="1">
    <citation type="journal article" date="2012" name="Genome Biol.">
        <title>Genome and low-iron response of an oceanic diatom adapted to chronic iron limitation.</title>
        <authorList>
            <person name="Lommer M."/>
            <person name="Specht M."/>
            <person name="Roy A.S."/>
            <person name="Kraemer L."/>
            <person name="Andreson R."/>
            <person name="Gutowska M.A."/>
            <person name="Wolf J."/>
            <person name="Bergner S.V."/>
            <person name="Schilhabel M.B."/>
            <person name="Klostermeier U.C."/>
            <person name="Beiko R.G."/>
            <person name="Rosenstiel P."/>
            <person name="Hippler M."/>
            <person name="Laroche J."/>
        </authorList>
    </citation>
    <scope>NUCLEOTIDE SEQUENCE [LARGE SCALE GENOMIC DNA]</scope>
    <source>
        <strain evidence="2 3">CCMP1005</strain>
    </source>
</reference>
<dbReference type="AlphaFoldDB" id="K0RYR5"/>
<proteinExistence type="predicted"/>
<accession>K0RYR5</accession>
<feature type="region of interest" description="Disordered" evidence="1">
    <location>
        <begin position="1"/>
        <end position="84"/>
    </location>
</feature>
<feature type="non-terminal residue" evidence="2">
    <location>
        <position position="1"/>
    </location>
</feature>
<evidence type="ECO:0000313" key="3">
    <source>
        <dbReference type="Proteomes" id="UP000266841"/>
    </source>
</evidence>
<organism evidence="2 3">
    <name type="scientific">Thalassiosira oceanica</name>
    <name type="common">Marine diatom</name>
    <dbReference type="NCBI Taxonomy" id="159749"/>
    <lineage>
        <taxon>Eukaryota</taxon>
        <taxon>Sar</taxon>
        <taxon>Stramenopiles</taxon>
        <taxon>Ochrophyta</taxon>
        <taxon>Bacillariophyta</taxon>
        <taxon>Coscinodiscophyceae</taxon>
        <taxon>Thalassiosirophycidae</taxon>
        <taxon>Thalassiosirales</taxon>
        <taxon>Thalassiosiraceae</taxon>
        <taxon>Thalassiosira</taxon>
    </lineage>
</organism>
<gene>
    <name evidence="2" type="ORF">THAOC_29013</name>
</gene>
<feature type="compositionally biased region" description="Basic and acidic residues" evidence="1">
    <location>
        <begin position="107"/>
        <end position="120"/>
    </location>
</feature>
<name>K0RYR5_THAOC</name>